<protein>
    <submittedName>
        <fullName evidence="1">Uncharacterized protein</fullName>
    </submittedName>
</protein>
<gene>
    <name evidence="1" type="ORF">MM415B09072_0002</name>
</gene>
<reference evidence="1" key="1">
    <citation type="submission" date="2020-03" db="EMBL/GenBank/DDBJ databases">
        <title>The deep terrestrial virosphere.</title>
        <authorList>
            <person name="Holmfeldt K."/>
            <person name="Nilsson E."/>
            <person name="Simone D."/>
            <person name="Lopez-Fernandez M."/>
            <person name="Wu X."/>
            <person name="de Brujin I."/>
            <person name="Lundin D."/>
            <person name="Andersson A."/>
            <person name="Bertilsson S."/>
            <person name="Dopson M."/>
        </authorList>
    </citation>
    <scope>NUCLEOTIDE SEQUENCE</scope>
    <source>
        <strain evidence="1">MM415B09072</strain>
    </source>
</reference>
<proteinExistence type="predicted"/>
<evidence type="ECO:0000313" key="1">
    <source>
        <dbReference type="EMBL" id="QJA96361.1"/>
    </source>
</evidence>
<name>A0A6M3LTN5_9ZZZZ</name>
<dbReference type="AlphaFoldDB" id="A0A6M3LTN5"/>
<accession>A0A6M3LTN5</accession>
<organism evidence="1">
    <name type="scientific">viral metagenome</name>
    <dbReference type="NCBI Taxonomy" id="1070528"/>
    <lineage>
        <taxon>unclassified sequences</taxon>
        <taxon>metagenomes</taxon>
        <taxon>organismal metagenomes</taxon>
    </lineage>
</organism>
<dbReference type="EMBL" id="MT143393">
    <property type="protein sequence ID" value="QJA96361.1"/>
    <property type="molecule type" value="Genomic_DNA"/>
</dbReference>
<sequence length="71" mass="8300">MDEYNAYTFEKFMIPSSCWSEEILSNFPDEIKRDLKEGEYPMGIGYHNEAGWYCIMAGQGPAIVWCQHEIE</sequence>